<accession>A0A0B6ZVZ7</accession>
<evidence type="ECO:0000313" key="1">
    <source>
        <dbReference type="EMBL" id="CEK71980.1"/>
    </source>
</evidence>
<dbReference type="EMBL" id="HACG01025117">
    <property type="protein sequence ID" value="CEK71982.1"/>
    <property type="molecule type" value="Transcribed_RNA"/>
</dbReference>
<dbReference type="EMBL" id="HACG01025116">
    <property type="protein sequence ID" value="CEK71981.1"/>
    <property type="molecule type" value="Transcribed_RNA"/>
</dbReference>
<name>A0A0B6ZVZ7_9EUPU</name>
<dbReference type="EMBL" id="HACG01025115">
    <property type="protein sequence ID" value="CEK71980.1"/>
    <property type="molecule type" value="Transcribed_RNA"/>
</dbReference>
<evidence type="ECO:0000313" key="2">
    <source>
        <dbReference type="EMBL" id="CEK71981.1"/>
    </source>
</evidence>
<reference evidence="2" key="1">
    <citation type="submission" date="2014-12" db="EMBL/GenBank/DDBJ databases">
        <title>Insight into the proteome of Arion vulgaris.</title>
        <authorList>
            <person name="Aradska J."/>
            <person name="Bulat T."/>
            <person name="Smidak R."/>
            <person name="Sarate P."/>
            <person name="Gangsoo J."/>
            <person name="Sialana F."/>
            <person name="Bilban M."/>
            <person name="Lubec G."/>
        </authorList>
    </citation>
    <scope>NUCLEOTIDE SEQUENCE</scope>
    <source>
        <tissue evidence="2">Skin</tissue>
    </source>
</reference>
<feature type="non-terminal residue" evidence="2">
    <location>
        <position position="52"/>
    </location>
</feature>
<organism evidence="2">
    <name type="scientific">Arion vulgaris</name>
    <dbReference type="NCBI Taxonomy" id="1028688"/>
    <lineage>
        <taxon>Eukaryota</taxon>
        <taxon>Metazoa</taxon>
        <taxon>Spiralia</taxon>
        <taxon>Lophotrochozoa</taxon>
        <taxon>Mollusca</taxon>
        <taxon>Gastropoda</taxon>
        <taxon>Heterobranchia</taxon>
        <taxon>Euthyneura</taxon>
        <taxon>Panpulmonata</taxon>
        <taxon>Eupulmonata</taxon>
        <taxon>Stylommatophora</taxon>
        <taxon>Helicina</taxon>
        <taxon>Arionoidea</taxon>
        <taxon>Arionidae</taxon>
        <taxon>Arion</taxon>
    </lineage>
</organism>
<gene>
    <name evidence="2" type="primary">ORF80622</name>
    <name evidence="1" type="synonym">ORF80621</name>
    <name evidence="3" type="synonym">ORF80623</name>
</gene>
<sequence>MRSTKSKAMTNYCTLHQNQNQSQIITLCTKINDKLLQSAPHKKSGITPLNSF</sequence>
<evidence type="ECO:0000313" key="3">
    <source>
        <dbReference type="EMBL" id="CEK71982.1"/>
    </source>
</evidence>
<proteinExistence type="predicted"/>
<dbReference type="AlphaFoldDB" id="A0A0B6ZVZ7"/>
<protein>
    <submittedName>
        <fullName evidence="2">Uncharacterized protein</fullName>
    </submittedName>
</protein>